<evidence type="ECO:0000259" key="3">
    <source>
        <dbReference type="Pfam" id="PF05193"/>
    </source>
</evidence>
<dbReference type="GO" id="GO:0008233">
    <property type="term" value="F:peptidase activity"/>
    <property type="evidence" value="ECO:0007669"/>
    <property type="project" value="UniProtKB-KW"/>
</dbReference>
<feature type="signal peptide" evidence="1">
    <location>
        <begin position="1"/>
        <end position="31"/>
    </location>
</feature>
<keyword evidence="5" id="KW-1185">Reference proteome</keyword>
<evidence type="ECO:0000313" key="4">
    <source>
        <dbReference type="EMBL" id="SHL44071.1"/>
    </source>
</evidence>
<sequence length="445" mass="48185">MFQFISAALPRKVAAPLTALGLLAFSAAPSAAVEIERVTSPKGIEAWLVHDETIPVIALNFSFAGGTAQDPDGKEGVTRLLAATLDEGAGDMPSEEYQAKLEDLAVSVSFNADKDNFYGSLRTLTTTQSEAFDMLRLAVNDPRFDEVAINRMKTQIASGIRRASQDADTVASRDLMKAIVGDHPYARPNDGTEETLAALTAEDLKAMKTRLLTRDGLKIGVVGAIDAKTLAPLLDEVFAGLPEKGELTTVPEVTAETGKIVNSTMDVQQTSILFALPGLKRDDPDYQAAFVMNHILGGGTFTSWMYEEVREKRGLSYGAYTQMAPYDHTGILFASAATRADRANETIQVMRDQLTRMATDGPTQEELDSAKRFITGSYPLRFDSSGKIALQLVAIQNAKLGIDYFDRRNAEIEAVTLADVQRVAKRLLDAKEPSISTVGPDIKAN</sequence>
<dbReference type="EMBL" id="FRBW01000001">
    <property type="protein sequence ID" value="SHL44071.1"/>
    <property type="molecule type" value="Genomic_DNA"/>
</dbReference>
<protein>
    <submittedName>
        <fullName evidence="4">Zinc protease</fullName>
    </submittedName>
</protein>
<organism evidence="4 5">
    <name type="scientific">Roseibium suaedae</name>
    <dbReference type="NCBI Taxonomy" id="735517"/>
    <lineage>
        <taxon>Bacteria</taxon>
        <taxon>Pseudomonadati</taxon>
        <taxon>Pseudomonadota</taxon>
        <taxon>Alphaproteobacteria</taxon>
        <taxon>Hyphomicrobiales</taxon>
        <taxon>Stappiaceae</taxon>
        <taxon>Roseibium</taxon>
    </lineage>
</organism>
<dbReference type="GO" id="GO:0046872">
    <property type="term" value="F:metal ion binding"/>
    <property type="evidence" value="ECO:0007669"/>
    <property type="project" value="InterPro"/>
</dbReference>
<dbReference type="InterPro" id="IPR011765">
    <property type="entry name" value="Pept_M16_N"/>
</dbReference>
<accession>A0A1M7AMV2</accession>
<dbReference type="Pfam" id="PF00675">
    <property type="entry name" value="Peptidase_M16"/>
    <property type="match status" value="1"/>
</dbReference>
<keyword evidence="1" id="KW-0732">Signal</keyword>
<keyword evidence="4" id="KW-0378">Hydrolase</keyword>
<dbReference type="OrthoDB" id="9811314at2"/>
<dbReference type="InterPro" id="IPR011249">
    <property type="entry name" value="Metalloenz_LuxS/M16"/>
</dbReference>
<feature type="domain" description="Peptidase M16 N-terminal" evidence="2">
    <location>
        <begin position="50"/>
        <end position="188"/>
    </location>
</feature>
<dbReference type="STRING" id="735517.SAMN05444272_0595"/>
<dbReference type="AlphaFoldDB" id="A0A1M7AMV2"/>
<dbReference type="Pfam" id="PF05193">
    <property type="entry name" value="Peptidase_M16_C"/>
    <property type="match status" value="1"/>
</dbReference>
<dbReference type="PANTHER" id="PTHR11851:SF224">
    <property type="entry name" value="PROCESSING PROTEASE"/>
    <property type="match status" value="1"/>
</dbReference>
<dbReference type="RefSeq" id="WP_073008606.1">
    <property type="nucleotide sequence ID" value="NZ_FRBW01000001.1"/>
</dbReference>
<dbReference type="InterPro" id="IPR050361">
    <property type="entry name" value="MPP/UQCRC_Complex"/>
</dbReference>
<dbReference type="SUPFAM" id="SSF63411">
    <property type="entry name" value="LuxS/MPP-like metallohydrolase"/>
    <property type="match status" value="2"/>
</dbReference>
<proteinExistence type="predicted"/>
<evidence type="ECO:0000256" key="1">
    <source>
        <dbReference type="SAM" id="SignalP"/>
    </source>
</evidence>
<evidence type="ECO:0000259" key="2">
    <source>
        <dbReference type="Pfam" id="PF00675"/>
    </source>
</evidence>
<feature type="domain" description="Peptidase M16 C-terminal" evidence="3">
    <location>
        <begin position="199"/>
        <end position="372"/>
    </location>
</feature>
<dbReference type="GO" id="GO:0006508">
    <property type="term" value="P:proteolysis"/>
    <property type="evidence" value="ECO:0007669"/>
    <property type="project" value="UniProtKB-KW"/>
</dbReference>
<gene>
    <name evidence="4" type="ORF">SAMN05444272_0595</name>
</gene>
<keyword evidence="4" id="KW-0645">Protease</keyword>
<dbReference type="InterPro" id="IPR007863">
    <property type="entry name" value="Peptidase_M16_C"/>
</dbReference>
<name>A0A1M7AMV2_9HYPH</name>
<dbReference type="Gene3D" id="3.30.830.10">
    <property type="entry name" value="Metalloenzyme, LuxS/M16 peptidase-like"/>
    <property type="match status" value="2"/>
</dbReference>
<dbReference type="PANTHER" id="PTHR11851">
    <property type="entry name" value="METALLOPROTEASE"/>
    <property type="match status" value="1"/>
</dbReference>
<reference evidence="4 5" key="1">
    <citation type="submission" date="2016-11" db="EMBL/GenBank/DDBJ databases">
        <authorList>
            <person name="Jaros S."/>
            <person name="Januszkiewicz K."/>
            <person name="Wedrychowicz H."/>
        </authorList>
    </citation>
    <scope>NUCLEOTIDE SEQUENCE [LARGE SCALE GENOMIC DNA]</scope>
    <source>
        <strain evidence="4 5">DSM 22153</strain>
    </source>
</reference>
<feature type="chain" id="PRO_5012341927" evidence="1">
    <location>
        <begin position="32"/>
        <end position="445"/>
    </location>
</feature>
<evidence type="ECO:0000313" key="5">
    <source>
        <dbReference type="Proteomes" id="UP000186002"/>
    </source>
</evidence>
<dbReference type="Proteomes" id="UP000186002">
    <property type="component" value="Unassembled WGS sequence"/>
</dbReference>